<reference evidence="1 2" key="1">
    <citation type="journal article" date="2023" name="Mol. Ecol. Resour.">
        <title>Chromosome-level genome assembly of a triploid poplar Populus alba 'Berolinensis'.</title>
        <authorList>
            <person name="Chen S."/>
            <person name="Yu Y."/>
            <person name="Wang X."/>
            <person name="Wang S."/>
            <person name="Zhang T."/>
            <person name="Zhou Y."/>
            <person name="He R."/>
            <person name="Meng N."/>
            <person name="Wang Y."/>
            <person name="Liu W."/>
            <person name="Liu Z."/>
            <person name="Liu J."/>
            <person name="Guo Q."/>
            <person name="Huang H."/>
            <person name="Sederoff R.R."/>
            <person name="Wang G."/>
            <person name="Qu G."/>
            <person name="Chen S."/>
        </authorList>
    </citation>
    <scope>NUCLEOTIDE SEQUENCE [LARGE SCALE GENOMIC DNA]</scope>
    <source>
        <strain evidence="1">SC-2020</strain>
    </source>
</reference>
<comment type="caution">
    <text evidence="1">The sequence shown here is derived from an EMBL/GenBank/DDBJ whole genome shotgun (WGS) entry which is preliminary data.</text>
</comment>
<dbReference type="EMBL" id="JAQIZT010000016">
    <property type="protein sequence ID" value="KAJ6967605.1"/>
    <property type="molecule type" value="Genomic_DNA"/>
</dbReference>
<name>A0AAD6LIC6_9ROSI</name>
<protein>
    <submittedName>
        <fullName evidence="1">Uncharacterized protein</fullName>
    </submittedName>
</protein>
<organism evidence="1 2">
    <name type="scientific">Populus alba x Populus x berolinensis</name>
    <dbReference type="NCBI Taxonomy" id="444605"/>
    <lineage>
        <taxon>Eukaryota</taxon>
        <taxon>Viridiplantae</taxon>
        <taxon>Streptophyta</taxon>
        <taxon>Embryophyta</taxon>
        <taxon>Tracheophyta</taxon>
        <taxon>Spermatophyta</taxon>
        <taxon>Magnoliopsida</taxon>
        <taxon>eudicotyledons</taxon>
        <taxon>Gunneridae</taxon>
        <taxon>Pentapetalae</taxon>
        <taxon>rosids</taxon>
        <taxon>fabids</taxon>
        <taxon>Malpighiales</taxon>
        <taxon>Salicaceae</taxon>
        <taxon>Saliceae</taxon>
        <taxon>Populus</taxon>
    </lineage>
</organism>
<proteinExistence type="predicted"/>
<evidence type="ECO:0000313" key="2">
    <source>
        <dbReference type="Proteomes" id="UP001164929"/>
    </source>
</evidence>
<keyword evidence="2" id="KW-1185">Reference proteome</keyword>
<gene>
    <name evidence="1" type="ORF">NC653_035738</name>
</gene>
<dbReference type="AlphaFoldDB" id="A0AAD6LIC6"/>
<dbReference type="Proteomes" id="UP001164929">
    <property type="component" value="Chromosome 16"/>
</dbReference>
<accession>A0AAD6LIC6</accession>
<evidence type="ECO:0000313" key="1">
    <source>
        <dbReference type="EMBL" id="KAJ6967605.1"/>
    </source>
</evidence>
<sequence length="199" mass="21942">MSSITDSLSSETSRMLTPAVLQALTASIVSSQHLSFRPRSPINIKRSSSGFREHIFNIFGAGPFQYRNFLVSLPSFSLTKTPFPSSPGLNSFIPIMEQHYQDKNRGCEPSYFCVLAHLVELSCPMDVTNIKSRTAGTITSMMIARLMRTPSCQPVLGPSSLIPKPRDRAADTMRRKMVCLLLDFMSNSKKFLAAGTGVS</sequence>